<organism evidence="1 2">
    <name type="scientific">Trichlorobacter thiogenes</name>
    <dbReference type="NCBI Taxonomy" id="115783"/>
    <lineage>
        <taxon>Bacteria</taxon>
        <taxon>Pseudomonadati</taxon>
        <taxon>Thermodesulfobacteriota</taxon>
        <taxon>Desulfuromonadia</taxon>
        <taxon>Geobacterales</taxon>
        <taxon>Geobacteraceae</taxon>
        <taxon>Trichlorobacter</taxon>
    </lineage>
</organism>
<sequence length="271" mass="29553">MAVINHAKREINAKIVYFGPPGCGKGELFRFIHQRIKPSLCGPLKTMPAGQDSLLFFDYIPFETSSLDGYRIRFHLYTMTGPVTNPGTWKMTLKGVDGIALVTNGGASGGDEATDSLRVLRSMLTSYGRELHRLPRVWLPSDSVDNQDTAAEFVACFDASRTVTCSAGTGEGILQSLALLSQEVLQELRDEYEPADATVTDPVLQAALSDEPLEDGRPENDGESVKSVTLPELKVSLTRSTSVTIPLVIQSGETVKRCNLCFSVQLKEELP</sequence>
<proteinExistence type="predicted"/>
<dbReference type="EMBL" id="FUWR01000019">
    <property type="protein sequence ID" value="SKA14115.1"/>
    <property type="molecule type" value="Genomic_DNA"/>
</dbReference>
<protein>
    <submittedName>
        <fullName evidence="1">Uncharacterized protein</fullName>
    </submittedName>
</protein>
<dbReference type="OrthoDB" id="5394332at2"/>
<keyword evidence="2" id="KW-1185">Reference proteome</keyword>
<dbReference type="Gene3D" id="3.40.50.300">
    <property type="entry name" value="P-loop containing nucleotide triphosphate hydrolases"/>
    <property type="match status" value="1"/>
</dbReference>
<dbReference type="RefSeq" id="WP_078791052.1">
    <property type="nucleotide sequence ID" value="NZ_FUWR01000019.1"/>
</dbReference>
<reference evidence="2" key="1">
    <citation type="submission" date="2017-02" db="EMBL/GenBank/DDBJ databases">
        <authorList>
            <person name="Varghese N."/>
            <person name="Submissions S."/>
        </authorList>
    </citation>
    <scope>NUCLEOTIDE SEQUENCE [LARGE SCALE GENOMIC DNA]</scope>
    <source>
        <strain evidence="2">ATCC BAA-34</strain>
    </source>
</reference>
<gene>
    <name evidence="1" type="ORF">SAMN02745119_02827</name>
</gene>
<dbReference type="InterPro" id="IPR027417">
    <property type="entry name" value="P-loop_NTPase"/>
</dbReference>
<accession>A0A1T4RDS5</accession>
<dbReference type="AlphaFoldDB" id="A0A1T4RDS5"/>
<evidence type="ECO:0000313" key="2">
    <source>
        <dbReference type="Proteomes" id="UP000190102"/>
    </source>
</evidence>
<dbReference type="SUPFAM" id="SSF52540">
    <property type="entry name" value="P-loop containing nucleoside triphosphate hydrolases"/>
    <property type="match status" value="1"/>
</dbReference>
<dbReference type="STRING" id="115783.SAMN02745119_02827"/>
<name>A0A1T4RDS5_9BACT</name>
<evidence type="ECO:0000313" key="1">
    <source>
        <dbReference type="EMBL" id="SKA14115.1"/>
    </source>
</evidence>
<dbReference type="Proteomes" id="UP000190102">
    <property type="component" value="Unassembled WGS sequence"/>
</dbReference>